<reference evidence="1 2" key="1">
    <citation type="journal article" date="2019" name="Commun. Biol.">
        <title>The bagworm genome reveals a unique fibroin gene that provides high tensile strength.</title>
        <authorList>
            <person name="Kono N."/>
            <person name="Nakamura H."/>
            <person name="Ohtoshi R."/>
            <person name="Tomita M."/>
            <person name="Numata K."/>
            <person name="Arakawa K."/>
        </authorList>
    </citation>
    <scope>NUCLEOTIDE SEQUENCE [LARGE SCALE GENOMIC DNA]</scope>
</reference>
<name>A0A4C2A2T0_EUMVA</name>
<accession>A0A4C2A2T0</accession>
<comment type="caution">
    <text evidence="1">The sequence shown here is derived from an EMBL/GenBank/DDBJ whole genome shotgun (WGS) entry which is preliminary data.</text>
</comment>
<protein>
    <submittedName>
        <fullName evidence="1">Uncharacterized protein</fullName>
    </submittedName>
</protein>
<dbReference type="Proteomes" id="UP000299102">
    <property type="component" value="Unassembled WGS sequence"/>
</dbReference>
<evidence type="ECO:0000313" key="2">
    <source>
        <dbReference type="Proteomes" id="UP000299102"/>
    </source>
</evidence>
<proteinExistence type="predicted"/>
<dbReference type="AlphaFoldDB" id="A0A4C2A2T0"/>
<gene>
    <name evidence="1" type="ORF">EVAR_51799_1</name>
</gene>
<sequence>MFLDELDSGRLRLRRHVDRRPAHDRCRPTRKSDVDKYLHGTWVVTRAGRAAPPAGAVIRPARLKYR</sequence>
<organism evidence="1 2">
    <name type="scientific">Eumeta variegata</name>
    <name type="common">Bagworm moth</name>
    <name type="synonym">Eumeta japonica</name>
    <dbReference type="NCBI Taxonomy" id="151549"/>
    <lineage>
        <taxon>Eukaryota</taxon>
        <taxon>Metazoa</taxon>
        <taxon>Ecdysozoa</taxon>
        <taxon>Arthropoda</taxon>
        <taxon>Hexapoda</taxon>
        <taxon>Insecta</taxon>
        <taxon>Pterygota</taxon>
        <taxon>Neoptera</taxon>
        <taxon>Endopterygota</taxon>
        <taxon>Lepidoptera</taxon>
        <taxon>Glossata</taxon>
        <taxon>Ditrysia</taxon>
        <taxon>Tineoidea</taxon>
        <taxon>Psychidae</taxon>
        <taxon>Oiketicinae</taxon>
        <taxon>Eumeta</taxon>
    </lineage>
</organism>
<keyword evidence="2" id="KW-1185">Reference proteome</keyword>
<dbReference type="EMBL" id="BGZK01002571">
    <property type="protein sequence ID" value="GBP94996.1"/>
    <property type="molecule type" value="Genomic_DNA"/>
</dbReference>
<evidence type="ECO:0000313" key="1">
    <source>
        <dbReference type="EMBL" id="GBP94996.1"/>
    </source>
</evidence>